<dbReference type="OrthoDB" id="9803238at2"/>
<evidence type="ECO:0000256" key="1">
    <source>
        <dbReference type="ARBA" id="ARBA00004701"/>
    </source>
</evidence>
<dbReference type="NCBIfam" id="TIGR03026">
    <property type="entry name" value="NDP-sugDHase"/>
    <property type="match status" value="1"/>
</dbReference>
<dbReference type="EMBL" id="LOED01000003">
    <property type="protein sequence ID" value="KXG78340.1"/>
    <property type="molecule type" value="Genomic_DNA"/>
</dbReference>
<dbReference type="UniPathway" id="UPA00038">
    <property type="reaction ID" value="UER00491"/>
</dbReference>
<dbReference type="PIRSF" id="PIRSF500134">
    <property type="entry name" value="UDPglc_DH_bac"/>
    <property type="match status" value="1"/>
</dbReference>
<dbReference type="Pfam" id="PF00984">
    <property type="entry name" value="UDPG_MGDP_dh"/>
    <property type="match status" value="1"/>
</dbReference>
<dbReference type="AlphaFoldDB" id="A0A140LCR5"/>
<comment type="similarity">
    <text evidence="2 7">Belongs to the UDP-glucose/GDP-mannose dehydrogenase family.</text>
</comment>
<dbReference type="GO" id="GO:0051287">
    <property type="term" value="F:NAD binding"/>
    <property type="evidence" value="ECO:0007669"/>
    <property type="project" value="InterPro"/>
</dbReference>
<feature type="active site" description="Nucleophile" evidence="8">
    <location>
        <position position="281"/>
    </location>
</feature>
<dbReference type="Proteomes" id="UP000070427">
    <property type="component" value="Unassembled WGS sequence"/>
</dbReference>
<evidence type="ECO:0000256" key="4">
    <source>
        <dbReference type="ARBA" id="ARBA00023002"/>
    </source>
</evidence>
<evidence type="ECO:0000256" key="8">
    <source>
        <dbReference type="PIRSR" id="PIRSR500134-1"/>
    </source>
</evidence>
<evidence type="ECO:0000259" key="11">
    <source>
        <dbReference type="SMART" id="SM00984"/>
    </source>
</evidence>
<keyword evidence="4 7" id="KW-0560">Oxidoreductase</keyword>
<feature type="binding site" evidence="10">
    <location>
        <position position="348"/>
    </location>
    <ligand>
        <name>NAD(+)</name>
        <dbReference type="ChEBI" id="CHEBI:57540"/>
    </ligand>
</feature>
<name>A0A140LCR5_9FIRM</name>
<comment type="catalytic activity">
    <reaction evidence="6 7">
        <text>UDP-alpha-D-glucose + 2 NAD(+) + H2O = UDP-alpha-D-glucuronate + 2 NADH + 3 H(+)</text>
        <dbReference type="Rhea" id="RHEA:23596"/>
        <dbReference type="ChEBI" id="CHEBI:15377"/>
        <dbReference type="ChEBI" id="CHEBI:15378"/>
        <dbReference type="ChEBI" id="CHEBI:57540"/>
        <dbReference type="ChEBI" id="CHEBI:57945"/>
        <dbReference type="ChEBI" id="CHEBI:58052"/>
        <dbReference type="ChEBI" id="CHEBI:58885"/>
        <dbReference type="EC" id="1.1.1.22"/>
    </reaction>
</comment>
<evidence type="ECO:0000313" key="13">
    <source>
        <dbReference type="Proteomes" id="UP000070427"/>
    </source>
</evidence>
<dbReference type="SMART" id="SM00984">
    <property type="entry name" value="UDPG_MGDP_dh_C"/>
    <property type="match status" value="1"/>
</dbReference>
<dbReference type="SUPFAM" id="SSF51735">
    <property type="entry name" value="NAD(P)-binding Rossmann-fold domains"/>
    <property type="match status" value="1"/>
</dbReference>
<dbReference type="Gene3D" id="3.40.50.720">
    <property type="entry name" value="NAD(P)-binding Rossmann-like Domain"/>
    <property type="match status" value="2"/>
</dbReference>
<feature type="binding site" evidence="9">
    <location>
        <begin position="270"/>
        <end position="274"/>
    </location>
    <ligand>
        <name>substrate</name>
    </ligand>
</feature>
<organism evidence="12 13">
    <name type="scientific">Fervidicola ferrireducens</name>
    <dbReference type="NCBI Taxonomy" id="520764"/>
    <lineage>
        <taxon>Bacteria</taxon>
        <taxon>Bacillati</taxon>
        <taxon>Bacillota</taxon>
        <taxon>Clostridia</taxon>
        <taxon>Thermosediminibacterales</taxon>
        <taxon>Thermosediminibacteraceae</taxon>
        <taxon>Fervidicola</taxon>
    </lineage>
</organism>
<dbReference type="InterPro" id="IPR036291">
    <property type="entry name" value="NAD(P)-bd_dom_sf"/>
</dbReference>
<dbReference type="InterPro" id="IPR008927">
    <property type="entry name" value="6-PGluconate_DH-like_C_sf"/>
</dbReference>
<accession>A0A140LCR5</accession>
<dbReference type="InterPro" id="IPR017476">
    <property type="entry name" value="UDP-Glc/GDP-Man"/>
</dbReference>
<keyword evidence="5 7" id="KW-0520">NAD</keyword>
<evidence type="ECO:0000256" key="6">
    <source>
        <dbReference type="ARBA" id="ARBA00047473"/>
    </source>
</evidence>
<dbReference type="SUPFAM" id="SSF52413">
    <property type="entry name" value="UDP-glucose/GDP-mannose dehydrogenase C-terminal domain"/>
    <property type="match status" value="1"/>
</dbReference>
<dbReference type="InterPro" id="IPR001732">
    <property type="entry name" value="UDP-Glc/GDP-Man_DH_N"/>
</dbReference>
<dbReference type="STRING" id="520764.AN618_04060"/>
<feature type="binding site" evidence="10">
    <location>
        <position position="284"/>
    </location>
    <ligand>
        <name>NAD(+)</name>
        <dbReference type="ChEBI" id="CHEBI:57540"/>
    </ligand>
</feature>
<dbReference type="Pfam" id="PF03721">
    <property type="entry name" value="UDPG_MGDP_dh_N"/>
    <property type="match status" value="1"/>
</dbReference>
<dbReference type="InParanoid" id="A0A140LCR5"/>
<dbReference type="PIRSF" id="PIRSF000124">
    <property type="entry name" value="UDPglc_GDPman_dh"/>
    <property type="match status" value="1"/>
</dbReference>
<feature type="binding site" evidence="10">
    <location>
        <position position="84"/>
    </location>
    <ligand>
        <name>NAD(+)</name>
        <dbReference type="ChEBI" id="CHEBI:57540"/>
    </ligand>
</feature>
<evidence type="ECO:0000256" key="2">
    <source>
        <dbReference type="ARBA" id="ARBA00006601"/>
    </source>
</evidence>
<dbReference type="FunCoup" id="A0A140LCR5">
    <property type="interactions" value="321"/>
</dbReference>
<dbReference type="InterPro" id="IPR036220">
    <property type="entry name" value="UDP-Glc/GDP-Man_DH_C_sf"/>
</dbReference>
<feature type="binding site" evidence="9">
    <location>
        <position position="278"/>
    </location>
    <ligand>
        <name>substrate</name>
    </ligand>
</feature>
<dbReference type="PATRIC" id="fig|520764.3.peg.430"/>
<proteinExistence type="inferred from homology"/>
<keyword evidence="13" id="KW-1185">Reference proteome</keyword>
<evidence type="ECO:0000256" key="9">
    <source>
        <dbReference type="PIRSR" id="PIRSR500134-2"/>
    </source>
</evidence>
<gene>
    <name evidence="12" type="primary">tuaD</name>
    <name evidence="12" type="ORF">AN618_04060</name>
</gene>
<evidence type="ECO:0000256" key="7">
    <source>
        <dbReference type="PIRNR" id="PIRNR000124"/>
    </source>
</evidence>
<sequence>MHITVVGMGYVGLAAAVAFSYIGHHVIGVEKDPQKLKLLQEGESPILEPGIEELLNQCKERLSFTDNTAQAVSDSDIIMIAVGTPPKENGEADLCYVEEAARQAAMGMVSGATYVIVIKSTVPIGTNRRVMHIINKTLAERGVKANVYVASNPEFLRQAMALKDTLYPDRIVVGAETTEAIEALQRLYRPILEQSFIPPLSLPRPEGYSLPPLVTTDPTSAEMIKYAANAFLALKISFINEIAGLCEKVGADVKDVARGIGLDPRIGPRFLQAGLGWGGSCFPKDTAALLAIAAEYGYTMPIIEAARAVNARQRTLVVEKLQSVLKILRGRVIGILGLAFKPGTDDIRESPALDLVRILIERGAHVKVHDPVAMPKVRLTLKELPVDYADDPYTLAEGCDALILATEWETYRNLDLALLARRMNQPVLVDGRNFFDPEQVRRAGFIYMGVGR</sequence>
<dbReference type="PANTHER" id="PTHR43750:SF3">
    <property type="entry name" value="UDP-GLUCOSE 6-DEHYDROGENASE TUAD"/>
    <property type="match status" value="1"/>
</dbReference>
<dbReference type="GO" id="GO:0000271">
    <property type="term" value="P:polysaccharide biosynthetic process"/>
    <property type="evidence" value="ECO:0007669"/>
    <property type="project" value="InterPro"/>
</dbReference>
<feature type="binding site" evidence="9">
    <location>
        <position position="225"/>
    </location>
    <ligand>
        <name>substrate</name>
    </ligand>
</feature>
<feature type="binding site" evidence="10">
    <location>
        <position position="35"/>
    </location>
    <ligand>
        <name>NAD(+)</name>
        <dbReference type="ChEBI" id="CHEBI:57540"/>
    </ligand>
</feature>
<dbReference type="Gene3D" id="1.20.5.100">
    <property type="entry name" value="Cytochrome c1, transmembrane anchor, C-terminal"/>
    <property type="match status" value="1"/>
</dbReference>
<evidence type="ECO:0000313" key="12">
    <source>
        <dbReference type="EMBL" id="KXG78340.1"/>
    </source>
</evidence>
<dbReference type="GO" id="GO:0003979">
    <property type="term" value="F:UDP-glucose 6-dehydrogenase activity"/>
    <property type="evidence" value="ECO:0007669"/>
    <property type="project" value="UniProtKB-EC"/>
</dbReference>
<dbReference type="GO" id="GO:0006065">
    <property type="term" value="P:UDP-glucuronate biosynthetic process"/>
    <property type="evidence" value="ECO:0007669"/>
    <property type="project" value="UniProtKB-UniPathway"/>
</dbReference>
<evidence type="ECO:0000256" key="5">
    <source>
        <dbReference type="ARBA" id="ARBA00023027"/>
    </source>
</evidence>
<dbReference type="Pfam" id="PF03720">
    <property type="entry name" value="UDPG_MGDP_dh_C"/>
    <property type="match status" value="1"/>
</dbReference>
<dbReference type="InterPro" id="IPR014027">
    <property type="entry name" value="UDP-Glc/GDP-Man_DH_C"/>
</dbReference>
<reference evidence="12 13" key="1">
    <citation type="submission" date="2015-12" db="EMBL/GenBank/DDBJ databases">
        <title>Draft genome sequnece of Fervidicola ferrireducens strain Y170.</title>
        <authorList>
            <person name="Patel B.K."/>
        </authorList>
    </citation>
    <scope>NUCLEOTIDE SEQUENCE [LARGE SCALE GENOMIC DNA]</scope>
    <source>
        <strain evidence="12 13">Y170</strain>
    </source>
</reference>
<evidence type="ECO:0000256" key="3">
    <source>
        <dbReference type="ARBA" id="ARBA00012954"/>
    </source>
</evidence>
<dbReference type="PANTHER" id="PTHR43750">
    <property type="entry name" value="UDP-GLUCOSE 6-DEHYDROGENASE TUAD"/>
    <property type="match status" value="1"/>
</dbReference>
<dbReference type="InterPro" id="IPR014026">
    <property type="entry name" value="UDP-Glc/GDP-Man_DH_dimer"/>
</dbReference>
<feature type="domain" description="UDP-glucose/GDP-mannose dehydrogenase C-terminal" evidence="11">
    <location>
        <begin position="334"/>
        <end position="437"/>
    </location>
</feature>
<dbReference type="SUPFAM" id="SSF48179">
    <property type="entry name" value="6-phosphogluconate dehydrogenase C-terminal domain-like"/>
    <property type="match status" value="1"/>
</dbReference>
<protein>
    <recommendedName>
        <fullName evidence="3 7">UDP-glucose 6-dehydrogenase</fullName>
        <ecNumber evidence="3 7">1.1.1.22</ecNumber>
    </recommendedName>
</protein>
<dbReference type="InterPro" id="IPR028357">
    <property type="entry name" value="UDPglc_DH_bac"/>
</dbReference>
<evidence type="ECO:0000256" key="10">
    <source>
        <dbReference type="PIRSR" id="PIRSR500134-3"/>
    </source>
</evidence>
<dbReference type="RefSeq" id="WP_066351445.1">
    <property type="nucleotide sequence ID" value="NZ_LOED01000003.1"/>
</dbReference>
<feature type="binding site" evidence="10">
    <location>
        <position position="121"/>
    </location>
    <ligand>
        <name>NAD(+)</name>
        <dbReference type="ChEBI" id="CHEBI:57540"/>
    </ligand>
</feature>
<comment type="pathway">
    <text evidence="1">Nucleotide-sugar biosynthesis; UDP-alpha-D-glucuronate biosynthesis; UDP-alpha-D-glucuronate from UDP-alpha-D-glucose: step 1/1.</text>
</comment>
<feature type="binding site" evidence="9">
    <location>
        <position position="341"/>
    </location>
    <ligand>
        <name>substrate</name>
    </ligand>
</feature>
<dbReference type="EC" id="1.1.1.22" evidence="3 7"/>
<comment type="caution">
    <text evidence="12">The sequence shown here is derived from an EMBL/GenBank/DDBJ whole genome shotgun (WGS) entry which is preliminary data.</text>
</comment>